<dbReference type="GeneID" id="119743223"/>
<keyword evidence="10" id="KW-0788">Thiol protease</keyword>
<evidence type="ECO:0000256" key="11">
    <source>
        <dbReference type="ARBA" id="ARBA00023015"/>
    </source>
</evidence>
<dbReference type="OrthoDB" id="10063692at2759"/>
<feature type="region of interest" description="Disordered" evidence="20">
    <location>
        <begin position="195"/>
        <end position="219"/>
    </location>
</feature>
<dbReference type="RefSeq" id="XP_038075539.1">
    <property type="nucleotide sequence ID" value="XM_038219611.1"/>
</dbReference>
<evidence type="ECO:0000256" key="8">
    <source>
        <dbReference type="ARBA" id="ARBA00022786"/>
    </source>
</evidence>
<feature type="compositionally biased region" description="Low complexity" evidence="20">
    <location>
        <begin position="286"/>
        <end position="301"/>
    </location>
</feature>
<evidence type="ECO:0000259" key="21">
    <source>
        <dbReference type="PROSITE" id="PS50957"/>
    </source>
</evidence>
<dbReference type="EC" id="3.4.19.12" evidence="4"/>
<feature type="active site" evidence="19">
    <location>
        <position position="14"/>
    </location>
</feature>
<protein>
    <recommendedName>
        <fullName evidence="16">Ataxin-3 homolog</fullName>
        <ecNumber evidence="4">3.4.19.12</ecNumber>
    </recommendedName>
    <alternativeName>
        <fullName evidence="17">Machado-Joseph disease-like protein</fullName>
    </alternativeName>
</protein>
<comment type="subcellular location">
    <subcellularLocation>
        <location evidence="3">Cytoplasm</location>
    </subcellularLocation>
    <subcellularLocation>
        <location evidence="2">Nucleus</location>
    </subcellularLocation>
</comment>
<feature type="domain" description="Josephin" evidence="21">
    <location>
        <begin position="1"/>
        <end position="180"/>
    </location>
</feature>
<feature type="active site" evidence="19">
    <location>
        <position position="119"/>
    </location>
</feature>
<keyword evidence="12" id="KW-0804">Transcription</keyword>
<name>A0A914BHG8_PATMI</name>
<dbReference type="InterPro" id="IPR033865">
    <property type="entry name" value="Ataxin-3"/>
</dbReference>
<feature type="compositionally biased region" description="Acidic residues" evidence="20">
    <location>
        <begin position="349"/>
        <end position="361"/>
    </location>
</feature>
<dbReference type="FunFam" id="1.10.287.10:FF:000018">
    <property type="entry name" value="Ataxin-3 homolog"/>
    <property type="match status" value="1"/>
</dbReference>
<evidence type="ECO:0000313" key="22">
    <source>
        <dbReference type="EnsemblMetazoa" id="XP_038075539.1"/>
    </source>
</evidence>
<comment type="subunit">
    <text evidence="15">Forms a complex composed of deubiquitinating enzyme atx-3, adapter ubxn-5 and cdc-48.1. Forms a complex composed of deubiquitinating enzyme atx-3, E4 ubiquitin-protein ligase ufd-2 and cdc-48.1. Interacts (via RRDR motif) with cdc-48.1 (via N-terminus) and cdc-48.2 (via N-terminus); the interaction with cdc-48.1 is not required for atx-3 enzymatic activity. Interacts (via C-terminus) with ubxn-5. May interact with ned-8.</text>
</comment>
<evidence type="ECO:0000256" key="16">
    <source>
        <dbReference type="ARBA" id="ARBA00069055"/>
    </source>
</evidence>
<feature type="active site" description="Proton acceptor" evidence="18">
    <location>
        <position position="119"/>
    </location>
</feature>
<dbReference type="AlphaFoldDB" id="A0A914BHG8"/>
<evidence type="ECO:0000256" key="10">
    <source>
        <dbReference type="ARBA" id="ARBA00022807"/>
    </source>
</evidence>
<dbReference type="Gene3D" id="3.90.70.40">
    <property type="match status" value="1"/>
</dbReference>
<dbReference type="Proteomes" id="UP000887568">
    <property type="component" value="Unplaced"/>
</dbReference>
<dbReference type="GO" id="GO:0005737">
    <property type="term" value="C:cytoplasm"/>
    <property type="evidence" value="ECO:0007669"/>
    <property type="project" value="UniProtKB-SubCell"/>
</dbReference>
<dbReference type="OMA" id="KRQAFFD"/>
<evidence type="ECO:0000256" key="3">
    <source>
        <dbReference type="ARBA" id="ARBA00004496"/>
    </source>
</evidence>
<evidence type="ECO:0000313" key="23">
    <source>
        <dbReference type="Proteomes" id="UP000887568"/>
    </source>
</evidence>
<dbReference type="GO" id="GO:0005634">
    <property type="term" value="C:nucleus"/>
    <property type="evidence" value="ECO:0007669"/>
    <property type="project" value="UniProtKB-SubCell"/>
</dbReference>
<dbReference type="PROSITE" id="PS50957">
    <property type="entry name" value="JOSEPHIN"/>
    <property type="match status" value="1"/>
</dbReference>
<dbReference type="EnsemblMetazoa" id="XM_038219611.1">
    <property type="protein sequence ID" value="XP_038075539.1"/>
    <property type="gene ID" value="LOC119743223"/>
</dbReference>
<keyword evidence="7" id="KW-0677">Repeat</keyword>
<keyword evidence="6" id="KW-0645">Protease</keyword>
<dbReference type="PRINTS" id="PR01233">
    <property type="entry name" value="JOSEPHIN"/>
</dbReference>
<dbReference type="GO" id="GO:0006508">
    <property type="term" value="P:proteolysis"/>
    <property type="evidence" value="ECO:0007669"/>
    <property type="project" value="UniProtKB-KW"/>
</dbReference>
<evidence type="ECO:0000256" key="9">
    <source>
        <dbReference type="ARBA" id="ARBA00022801"/>
    </source>
</evidence>
<organism evidence="22 23">
    <name type="scientific">Patiria miniata</name>
    <name type="common">Bat star</name>
    <name type="synonym">Asterina miniata</name>
    <dbReference type="NCBI Taxonomy" id="46514"/>
    <lineage>
        <taxon>Eukaryota</taxon>
        <taxon>Metazoa</taxon>
        <taxon>Echinodermata</taxon>
        <taxon>Eleutherozoa</taxon>
        <taxon>Asterozoa</taxon>
        <taxon>Asteroidea</taxon>
        <taxon>Valvatacea</taxon>
        <taxon>Valvatida</taxon>
        <taxon>Asterinidae</taxon>
        <taxon>Patiria</taxon>
    </lineage>
</organism>
<sequence>MDAIFHERQEGSLCAQHCLNSLLQGPYFSAVDLADIGRELDEAERATMAEGDINSPEYLRFLQQPSSNMDDSGYFSVQVIGRALKVWGLELVPFGSTEAVQANTNPEREKSFICNFKDHWLTIRKLGRQWFNLNSLLTGPELISDMYLGMFLIQLQKEGYSIFVVRGSLPENEADQLLNLIPAVQTQKPRLLTDQIQPQSGSTASTSTSGAGPSGKGVFSLQDLQNALKANQRSLEGGGGAGTSGQSWEEAMKLGMQGHKGIDEGPPEEVDVEDLRRKRQAFFDRQQASSVPPQQPTPSSSENPGIALSSPHPHSQATAGNPSDIQGLEASGGKTNYSGPGAVGRSPEADEETYVNDEQMTEEAMLELAIQMSLGRRQQGEQLQGSGS</sequence>
<feature type="compositionally biased region" description="Polar residues" evidence="20">
    <location>
        <begin position="312"/>
        <end position="324"/>
    </location>
</feature>
<keyword evidence="5" id="KW-0963">Cytoplasm</keyword>
<reference evidence="22" key="1">
    <citation type="submission" date="2022-11" db="UniProtKB">
        <authorList>
            <consortium name="EnsemblMetazoa"/>
        </authorList>
    </citation>
    <scope>IDENTIFICATION</scope>
</reference>
<dbReference type="GO" id="GO:0004843">
    <property type="term" value="F:cysteine-type deubiquitinase activity"/>
    <property type="evidence" value="ECO:0007669"/>
    <property type="project" value="UniProtKB-EC"/>
</dbReference>
<keyword evidence="13" id="KW-0539">Nucleus</keyword>
<evidence type="ECO:0000256" key="19">
    <source>
        <dbReference type="PROSITE-ProRule" id="PRU00331"/>
    </source>
</evidence>
<evidence type="ECO:0000256" key="15">
    <source>
        <dbReference type="ARBA" id="ARBA00063584"/>
    </source>
</evidence>
<evidence type="ECO:0000256" key="7">
    <source>
        <dbReference type="ARBA" id="ARBA00022737"/>
    </source>
</evidence>
<proteinExistence type="predicted"/>
<feature type="active site" description="Nucleophile" evidence="18">
    <location>
        <position position="14"/>
    </location>
</feature>
<feature type="region of interest" description="Disordered" evidence="20">
    <location>
        <begin position="283"/>
        <end position="361"/>
    </location>
</feature>
<dbReference type="Gene3D" id="1.10.287.10">
    <property type="entry name" value="S15/NS1, RNA-binding"/>
    <property type="match status" value="1"/>
</dbReference>
<evidence type="ECO:0000256" key="4">
    <source>
        <dbReference type="ARBA" id="ARBA00012759"/>
    </source>
</evidence>
<evidence type="ECO:0000256" key="17">
    <source>
        <dbReference type="ARBA" id="ARBA00082365"/>
    </source>
</evidence>
<evidence type="ECO:0000256" key="1">
    <source>
        <dbReference type="ARBA" id="ARBA00000707"/>
    </source>
</evidence>
<evidence type="ECO:0000256" key="5">
    <source>
        <dbReference type="ARBA" id="ARBA00022490"/>
    </source>
</evidence>
<comment type="catalytic activity">
    <reaction evidence="1">
        <text>Thiol-dependent hydrolysis of ester, thioester, amide, peptide and isopeptide bonds formed by the C-terminal Gly of ubiquitin (a 76-residue protein attached to proteins as an intracellular targeting signal).</text>
        <dbReference type="EC" id="3.4.19.12"/>
    </reaction>
</comment>
<evidence type="ECO:0000256" key="13">
    <source>
        <dbReference type="ARBA" id="ARBA00023242"/>
    </source>
</evidence>
<evidence type="ECO:0000256" key="20">
    <source>
        <dbReference type="SAM" id="MobiDB-lite"/>
    </source>
</evidence>
<keyword evidence="9 19" id="KW-0378">Hydrolase</keyword>
<keyword evidence="11" id="KW-0805">Transcription regulation</keyword>
<dbReference type="FunFam" id="3.90.70.40:FF:000005">
    <property type="entry name" value="Ataxin 3"/>
    <property type="match status" value="1"/>
</dbReference>
<dbReference type="InterPro" id="IPR006155">
    <property type="entry name" value="Josephin"/>
</dbReference>
<keyword evidence="23" id="KW-1185">Reference proteome</keyword>
<dbReference type="SMART" id="SM01246">
    <property type="entry name" value="Josephin"/>
    <property type="match status" value="1"/>
</dbReference>
<feature type="active site" evidence="18 19">
    <location>
        <position position="134"/>
    </location>
</feature>
<accession>A0A914BHG8</accession>
<keyword evidence="8" id="KW-0833">Ubl conjugation pathway</keyword>
<evidence type="ECO:0000256" key="6">
    <source>
        <dbReference type="ARBA" id="ARBA00022670"/>
    </source>
</evidence>
<dbReference type="PANTHER" id="PTHR14159:SF0">
    <property type="entry name" value="ATAXIN-3-RELATED"/>
    <property type="match status" value="1"/>
</dbReference>
<dbReference type="PANTHER" id="PTHR14159">
    <property type="entry name" value="ATAXIN-3-RELATED"/>
    <property type="match status" value="1"/>
</dbReference>
<evidence type="ECO:0000256" key="12">
    <source>
        <dbReference type="ARBA" id="ARBA00023163"/>
    </source>
</evidence>
<feature type="compositionally biased region" description="Low complexity" evidence="20">
    <location>
        <begin position="197"/>
        <end position="211"/>
    </location>
</feature>
<dbReference type="GO" id="GO:0016579">
    <property type="term" value="P:protein deubiquitination"/>
    <property type="evidence" value="ECO:0007669"/>
    <property type="project" value="InterPro"/>
</dbReference>
<dbReference type="Pfam" id="PF02099">
    <property type="entry name" value="Josephin"/>
    <property type="match status" value="1"/>
</dbReference>
<evidence type="ECO:0000256" key="18">
    <source>
        <dbReference type="PIRSR" id="PIRSR633865-1"/>
    </source>
</evidence>
<evidence type="ECO:0000256" key="14">
    <source>
        <dbReference type="ARBA" id="ARBA00060106"/>
    </source>
</evidence>
<evidence type="ECO:0000256" key="2">
    <source>
        <dbReference type="ARBA" id="ARBA00004123"/>
    </source>
</evidence>
<comment type="function">
    <text evidence="14">Acts as a chain editing deubiquitinating enzyme that binds and cleaves 'Lys-48'-linked polyubiquitin chains, with a preference for chains containing four or more ubiquitin molecules thereby modulating protein degradation by the ubiquitin-proteasome pathway. Probably by regulating the IGF-1-insulin-like pathway, regulates lifespan. Regulates germline DNA double-strand-break repair and apoptosis in response to DNA damage by recruiting E4 ubiquitin-protein ligase ufd-2 to DNA repair foci. Interacts with key regulators of transcription and represses transcription. Acts as a histone-binding protein that regulates transcription.</text>
</comment>